<proteinExistence type="predicted"/>
<comment type="caution">
    <text evidence="1">The sequence shown here is derived from an EMBL/GenBank/DDBJ whole genome shotgun (WGS) entry which is preliminary data.</text>
</comment>
<evidence type="ECO:0000313" key="1">
    <source>
        <dbReference type="EMBL" id="GHB12515.1"/>
    </source>
</evidence>
<organism evidence="1 2">
    <name type="scientific">Salinicola rhizosphaerae</name>
    <dbReference type="NCBI Taxonomy" id="1443141"/>
    <lineage>
        <taxon>Bacteria</taxon>
        <taxon>Pseudomonadati</taxon>
        <taxon>Pseudomonadota</taxon>
        <taxon>Gammaproteobacteria</taxon>
        <taxon>Oceanospirillales</taxon>
        <taxon>Halomonadaceae</taxon>
        <taxon>Salinicola</taxon>
    </lineage>
</organism>
<protein>
    <submittedName>
        <fullName evidence="1">Uncharacterized protein</fullName>
    </submittedName>
</protein>
<gene>
    <name evidence="1" type="ORF">GCM10009038_07950</name>
</gene>
<name>A0ABQ3DR14_9GAMM</name>
<keyword evidence="2" id="KW-1185">Reference proteome</keyword>
<evidence type="ECO:0000313" key="2">
    <source>
        <dbReference type="Proteomes" id="UP000646745"/>
    </source>
</evidence>
<reference evidence="2" key="1">
    <citation type="journal article" date="2019" name="Int. J. Syst. Evol. Microbiol.">
        <title>The Global Catalogue of Microorganisms (GCM) 10K type strain sequencing project: providing services to taxonomists for standard genome sequencing and annotation.</title>
        <authorList>
            <consortium name="The Broad Institute Genomics Platform"/>
            <consortium name="The Broad Institute Genome Sequencing Center for Infectious Disease"/>
            <person name="Wu L."/>
            <person name="Ma J."/>
        </authorList>
    </citation>
    <scope>NUCLEOTIDE SEQUENCE [LARGE SCALE GENOMIC DNA]</scope>
    <source>
        <strain evidence="2">KCTC 32998</strain>
    </source>
</reference>
<accession>A0ABQ3DR14</accession>
<sequence length="87" mass="9852">MPLHHALELIIVKIEPAALQAVVTQHRHLSTPRRDMTAATSQIALTDEATIGLGMQRELPRMHIEIPPDERDLDRCRLGSRDLHFEA</sequence>
<dbReference type="EMBL" id="BMZI01000002">
    <property type="protein sequence ID" value="GHB12515.1"/>
    <property type="molecule type" value="Genomic_DNA"/>
</dbReference>
<dbReference type="Proteomes" id="UP000646745">
    <property type="component" value="Unassembled WGS sequence"/>
</dbReference>